<evidence type="ECO:0000313" key="2">
    <source>
        <dbReference type="Proteomes" id="UP001472677"/>
    </source>
</evidence>
<reference evidence="1 2" key="1">
    <citation type="journal article" date="2024" name="G3 (Bethesda)">
        <title>Genome assembly of Hibiscus sabdariffa L. provides insights into metabolisms of medicinal natural products.</title>
        <authorList>
            <person name="Kim T."/>
        </authorList>
    </citation>
    <scope>NUCLEOTIDE SEQUENCE [LARGE SCALE GENOMIC DNA]</scope>
    <source>
        <strain evidence="1">TK-2024</strain>
        <tissue evidence="1">Old leaves</tissue>
    </source>
</reference>
<dbReference type="EMBL" id="JBBPBM010000689">
    <property type="protein sequence ID" value="KAK8492810.1"/>
    <property type="molecule type" value="Genomic_DNA"/>
</dbReference>
<keyword evidence="2" id="KW-1185">Reference proteome</keyword>
<evidence type="ECO:0000313" key="1">
    <source>
        <dbReference type="EMBL" id="KAK8492810.1"/>
    </source>
</evidence>
<sequence>MASTSKTPIKVFFNDKIKKKFEEVFSIKPFIFDKYFDVKEELNFGFTLEFMSIVVMHKWEYLIRQKGEIFLDLVQEFYALLIYKDSPFLMIQGTCVRFDVDYINDMFGLTCQDDEHESFQVL</sequence>
<gene>
    <name evidence="1" type="ORF">V6N12_063734</name>
</gene>
<protein>
    <submittedName>
        <fullName evidence="1">Uncharacterized protein</fullName>
    </submittedName>
</protein>
<organism evidence="1 2">
    <name type="scientific">Hibiscus sabdariffa</name>
    <name type="common">roselle</name>
    <dbReference type="NCBI Taxonomy" id="183260"/>
    <lineage>
        <taxon>Eukaryota</taxon>
        <taxon>Viridiplantae</taxon>
        <taxon>Streptophyta</taxon>
        <taxon>Embryophyta</taxon>
        <taxon>Tracheophyta</taxon>
        <taxon>Spermatophyta</taxon>
        <taxon>Magnoliopsida</taxon>
        <taxon>eudicotyledons</taxon>
        <taxon>Gunneridae</taxon>
        <taxon>Pentapetalae</taxon>
        <taxon>rosids</taxon>
        <taxon>malvids</taxon>
        <taxon>Malvales</taxon>
        <taxon>Malvaceae</taxon>
        <taxon>Malvoideae</taxon>
        <taxon>Hibiscus</taxon>
    </lineage>
</organism>
<name>A0ABR2AHL0_9ROSI</name>
<comment type="caution">
    <text evidence="1">The sequence shown here is derived from an EMBL/GenBank/DDBJ whole genome shotgun (WGS) entry which is preliminary data.</text>
</comment>
<proteinExistence type="predicted"/>
<accession>A0ABR2AHL0</accession>
<dbReference type="Proteomes" id="UP001472677">
    <property type="component" value="Unassembled WGS sequence"/>
</dbReference>